<dbReference type="AlphaFoldDB" id="A0A380BW80"/>
<dbReference type="RefSeq" id="WP_115407250.1">
    <property type="nucleotide sequence ID" value="NZ_UGYV01000004.1"/>
</dbReference>
<organism evidence="1 2">
    <name type="scientific">Shewanella morhuae</name>
    <dbReference type="NCBI Taxonomy" id="365591"/>
    <lineage>
        <taxon>Bacteria</taxon>
        <taxon>Pseudomonadati</taxon>
        <taxon>Pseudomonadota</taxon>
        <taxon>Gammaproteobacteria</taxon>
        <taxon>Alteromonadales</taxon>
        <taxon>Shewanellaceae</taxon>
        <taxon>Shewanella</taxon>
    </lineage>
</organism>
<evidence type="ECO:0000313" key="1">
    <source>
        <dbReference type="EMBL" id="SUJ08230.1"/>
    </source>
</evidence>
<sequence>MNKKHLRTLAAIFARPVSGSIKWSDIEALFIALGADIEEREGSRIGVVLFGEVQVYHRPHPQKETDKGAVVSVKKWLERNGVKA</sequence>
<proteinExistence type="predicted"/>
<dbReference type="GO" id="GO:0003729">
    <property type="term" value="F:mRNA binding"/>
    <property type="evidence" value="ECO:0007669"/>
    <property type="project" value="InterPro"/>
</dbReference>
<reference evidence="1 2" key="1">
    <citation type="submission" date="2018-06" db="EMBL/GenBank/DDBJ databases">
        <authorList>
            <consortium name="Pathogen Informatics"/>
            <person name="Doyle S."/>
        </authorList>
    </citation>
    <scope>NUCLEOTIDE SEQUENCE [LARGE SCALE GENOMIC DNA]</scope>
    <source>
        <strain evidence="1 2">NCTC10736</strain>
    </source>
</reference>
<gene>
    <name evidence="1" type="ORF">NCTC10736_03923</name>
</gene>
<evidence type="ECO:0000313" key="2">
    <source>
        <dbReference type="Proteomes" id="UP000255061"/>
    </source>
</evidence>
<dbReference type="Pfam" id="PF07927">
    <property type="entry name" value="HicA_toxin"/>
    <property type="match status" value="1"/>
</dbReference>
<evidence type="ECO:0008006" key="3">
    <source>
        <dbReference type="Google" id="ProtNLM"/>
    </source>
</evidence>
<protein>
    <recommendedName>
        <fullName evidence="3">HicA toxin of toxin-antitoxin</fullName>
    </recommendedName>
</protein>
<dbReference type="EMBL" id="UGYV01000004">
    <property type="protein sequence ID" value="SUJ08230.1"/>
    <property type="molecule type" value="Genomic_DNA"/>
</dbReference>
<name>A0A380BW80_9GAMM</name>
<dbReference type="InterPro" id="IPR012933">
    <property type="entry name" value="HicA_mRNA_interferase"/>
</dbReference>
<dbReference type="Proteomes" id="UP000255061">
    <property type="component" value="Unassembled WGS sequence"/>
</dbReference>
<accession>A0A380BW80</accession>